<feature type="domain" description="DUF1588" evidence="4">
    <location>
        <begin position="611"/>
        <end position="710"/>
    </location>
</feature>
<dbReference type="InterPro" id="IPR011478">
    <property type="entry name" value="DUF1585"/>
</dbReference>
<keyword evidence="9" id="KW-1185">Reference proteome</keyword>
<dbReference type="GO" id="GO:0020037">
    <property type="term" value="F:heme binding"/>
    <property type="evidence" value="ECO:0007669"/>
    <property type="project" value="InterPro"/>
</dbReference>
<sequence length="805" mass="91864" precursor="true">MLHRPNFSLLLVSFLMTLRAASAEPSLEKDLQPFLDAHCMRCHDANVQEGEFRLDVLSKEIGQQDTPFWAEVMERINSGEMPPEDEAIRPTAEESAKIVEWIAARLKEGEAARMARRDRVSYNRLTRDEYVNTVRDLIGVQYDATDPGGLLEDPEWNGFERLGSVLTLSASHIEKYMTAAEVVLSEAYPDQKVEYLEASHRAVELRPNQPHYDRLEKAGLLDKIRYPLTTSGAIFRASNPYRGPDRKFPGAGVYEITYTVCGIMPENGPPPRMQVYEHKLDRVLFEQDIIAPEDNPTTVTFRVHWPAVRNPEIHVINTAAGPRHPRTNAESRIPFITTAHPRAPWQMKITDEQGRPRYPILIIDAISMRGPIVTELEQRRRDEYMPNEAGNMAQVRTGLAAMARRAFRRPLYDGELDRYVQIVESEIEAGESFNDAVKSAMTAILCSKSFLFLAEGDENSDRATLNDWEIASRLSYLLWSTMPDDELFSLAEQGKLRDPMELDRQVERMLADPRGQKFSDSFSAQWLHLRKVGMFPPDKKLYPEYDLHLEKSMVGETQAFFKEVLDQGLTLREFLDSDWTMVNPRLARFYGIDNITKDAFQRVSLDRDTHRGGLLTQASILSLTSDGTRHRPVHRGAWLSEAILGKTPPPPPANIDPIEPNPVDSPKATLRMKLEAHKHDSRCAACHRKIDPLGFAFDHFNAIGKWRTHESVEGTGDDPVVDASGELPDGRKFENSDQFKQLLLDELDTFNETFVEKLATYGLRRTMTFDDHDELREIARAGKENDYRVREIVKAFVLSDLFQKR</sequence>
<feature type="chain" id="PRO_5022078797" description="Planctomycete cytochrome C" evidence="1">
    <location>
        <begin position="24"/>
        <end position="805"/>
    </location>
</feature>
<dbReference type="EMBL" id="CP036348">
    <property type="protein sequence ID" value="QDV66657.1"/>
    <property type="molecule type" value="Genomic_DNA"/>
</dbReference>
<dbReference type="SUPFAM" id="SSF46626">
    <property type="entry name" value="Cytochrome c"/>
    <property type="match status" value="1"/>
</dbReference>
<evidence type="ECO:0000259" key="7">
    <source>
        <dbReference type="Pfam" id="PF07637"/>
    </source>
</evidence>
<evidence type="ECO:0000256" key="1">
    <source>
        <dbReference type="SAM" id="SignalP"/>
    </source>
</evidence>
<dbReference type="Pfam" id="PF07626">
    <property type="entry name" value="PSD3"/>
    <property type="match status" value="1"/>
</dbReference>
<gene>
    <name evidence="8" type="ORF">Poly24_03440</name>
</gene>
<reference evidence="8 9" key="1">
    <citation type="submission" date="2019-02" db="EMBL/GenBank/DDBJ databases">
        <title>Deep-cultivation of Planctomycetes and their phenomic and genomic characterization uncovers novel biology.</title>
        <authorList>
            <person name="Wiegand S."/>
            <person name="Jogler M."/>
            <person name="Boedeker C."/>
            <person name="Pinto D."/>
            <person name="Vollmers J."/>
            <person name="Rivas-Marin E."/>
            <person name="Kohn T."/>
            <person name="Peeters S.H."/>
            <person name="Heuer A."/>
            <person name="Rast P."/>
            <person name="Oberbeckmann S."/>
            <person name="Bunk B."/>
            <person name="Jeske O."/>
            <person name="Meyerdierks A."/>
            <person name="Storesund J.E."/>
            <person name="Kallscheuer N."/>
            <person name="Luecker S."/>
            <person name="Lage O.M."/>
            <person name="Pohl T."/>
            <person name="Merkel B.J."/>
            <person name="Hornburger P."/>
            <person name="Mueller R.-W."/>
            <person name="Bruemmer F."/>
            <person name="Labrenz M."/>
            <person name="Spormann A.M."/>
            <person name="Op den Camp H."/>
            <person name="Overmann J."/>
            <person name="Amann R."/>
            <person name="Jetten M.S.M."/>
            <person name="Mascher T."/>
            <person name="Medema M.H."/>
            <person name="Devos D.P."/>
            <person name="Kaster A.-K."/>
            <person name="Ovreas L."/>
            <person name="Rohde M."/>
            <person name="Galperin M.Y."/>
            <person name="Jogler C."/>
        </authorList>
    </citation>
    <scope>NUCLEOTIDE SEQUENCE [LARGE SCALE GENOMIC DNA]</scope>
    <source>
        <strain evidence="8 9">Poly24</strain>
    </source>
</reference>
<feature type="domain" description="Cytochrome C Planctomycete-type" evidence="6">
    <location>
        <begin position="39"/>
        <end position="85"/>
    </location>
</feature>
<name>A0A518JME4_9BACT</name>
<proteinExistence type="predicted"/>
<dbReference type="Pfam" id="PF07631">
    <property type="entry name" value="PSD4"/>
    <property type="match status" value="1"/>
</dbReference>
<feature type="domain" description="DUF1587" evidence="3">
    <location>
        <begin position="124"/>
        <end position="187"/>
    </location>
</feature>
<protein>
    <recommendedName>
        <fullName evidence="10">Planctomycete cytochrome C</fullName>
    </recommendedName>
</protein>
<feature type="domain" description="DUF1592" evidence="5">
    <location>
        <begin position="465"/>
        <end position="592"/>
    </location>
</feature>
<feature type="domain" description="DUF1585" evidence="2">
    <location>
        <begin position="729"/>
        <end position="802"/>
    </location>
</feature>
<dbReference type="Pfam" id="PF07637">
    <property type="entry name" value="PSD5"/>
    <property type="match status" value="1"/>
</dbReference>
<dbReference type="InterPro" id="IPR013043">
    <property type="entry name" value="DUF1595"/>
</dbReference>
<evidence type="ECO:0000259" key="6">
    <source>
        <dbReference type="Pfam" id="PF07635"/>
    </source>
</evidence>
<dbReference type="AlphaFoldDB" id="A0A518JME4"/>
<evidence type="ECO:0000259" key="3">
    <source>
        <dbReference type="Pfam" id="PF07626"/>
    </source>
</evidence>
<accession>A0A518JME4</accession>
<evidence type="ECO:0000259" key="2">
    <source>
        <dbReference type="Pfam" id="PF07624"/>
    </source>
</evidence>
<dbReference type="Pfam" id="PF07627">
    <property type="entry name" value="PSCyt3"/>
    <property type="match status" value="1"/>
</dbReference>
<feature type="signal peptide" evidence="1">
    <location>
        <begin position="1"/>
        <end position="23"/>
    </location>
</feature>
<dbReference type="Pfam" id="PF07635">
    <property type="entry name" value="PSCyt1"/>
    <property type="match status" value="1"/>
</dbReference>
<dbReference type="Proteomes" id="UP000315082">
    <property type="component" value="Chromosome"/>
</dbReference>
<dbReference type="InterPro" id="IPR011429">
    <property type="entry name" value="Cyt_c_Planctomycete-type"/>
</dbReference>
<dbReference type="InterPro" id="IPR013039">
    <property type="entry name" value="DUF1588"/>
</dbReference>
<keyword evidence="1" id="KW-0732">Signal</keyword>
<dbReference type="Pfam" id="PF07624">
    <property type="entry name" value="PSD2"/>
    <property type="match status" value="1"/>
</dbReference>
<dbReference type="KEGG" id="rcf:Poly24_03440"/>
<dbReference type="InterPro" id="IPR013042">
    <property type="entry name" value="DUF1592"/>
</dbReference>
<dbReference type="InterPro" id="IPR036909">
    <property type="entry name" value="Cyt_c-like_dom_sf"/>
</dbReference>
<evidence type="ECO:0008006" key="10">
    <source>
        <dbReference type="Google" id="ProtNLM"/>
    </source>
</evidence>
<feature type="domain" description="DUF1595" evidence="7">
    <location>
        <begin position="395"/>
        <end position="455"/>
    </location>
</feature>
<dbReference type="GO" id="GO:0009055">
    <property type="term" value="F:electron transfer activity"/>
    <property type="evidence" value="ECO:0007669"/>
    <property type="project" value="InterPro"/>
</dbReference>
<evidence type="ECO:0000313" key="8">
    <source>
        <dbReference type="EMBL" id="QDV66657.1"/>
    </source>
</evidence>
<evidence type="ECO:0000313" key="9">
    <source>
        <dbReference type="Proteomes" id="UP000315082"/>
    </source>
</evidence>
<dbReference type="InterPro" id="IPR013036">
    <property type="entry name" value="DUF1587"/>
</dbReference>
<evidence type="ECO:0000259" key="5">
    <source>
        <dbReference type="Pfam" id="PF07631"/>
    </source>
</evidence>
<evidence type="ECO:0000259" key="4">
    <source>
        <dbReference type="Pfam" id="PF07627"/>
    </source>
</evidence>
<organism evidence="8 9">
    <name type="scientific">Rosistilla carotiformis</name>
    <dbReference type="NCBI Taxonomy" id="2528017"/>
    <lineage>
        <taxon>Bacteria</taxon>
        <taxon>Pseudomonadati</taxon>
        <taxon>Planctomycetota</taxon>
        <taxon>Planctomycetia</taxon>
        <taxon>Pirellulales</taxon>
        <taxon>Pirellulaceae</taxon>
        <taxon>Rosistilla</taxon>
    </lineage>
</organism>